<name>M7TV58_BOTF1</name>
<accession>M7TV58</accession>
<dbReference type="HOGENOM" id="CLU_086404_0_0_1"/>
<gene>
    <name evidence="1" type="ORF">BcDW1_6255</name>
</gene>
<proteinExistence type="predicted"/>
<evidence type="ECO:0000313" key="1">
    <source>
        <dbReference type="EMBL" id="EMR85104.1"/>
    </source>
</evidence>
<sequence length="281" mass="29280">MVLHEEGWQDIGDTLLPPIPSEYGIRGLYLNFITVVGLRGNLRHRRVYGGMAAPPIAPPATPPAASPIALPDAGLRFLGWDDNAAAVAQALQSRKKATALITAGFPISIKPCPRSGSVPFLLKTQKSLWGNGCSSRYPSDCSSDCSSRVPQLNPEIHNHTAAIAFIDLTPNEIHAPPYYSFDSQIVKFQQFGVWIQLGIEGGDESNTGFWIEESDAMSSVRTNTWSLNFDEDEVGGVLVEVMGGAAGGEIGEAAGGVVGGAIGEAAGGAAGGAIGGAAIPP</sequence>
<dbReference type="EMBL" id="KB707918">
    <property type="protein sequence ID" value="EMR85104.1"/>
    <property type="molecule type" value="Genomic_DNA"/>
</dbReference>
<dbReference type="AlphaFoldDB" id="M7TV58"/>
<protein>
    <submittedName>
        <fullName evidence="1">Uncharacterized protein</fullName>
    </submittedName>
</protein>
<dbReference type="Proteomes" id="UP000012045">
    <property type="component" value="Unassembled WGS sequence"/>
</dbReference>
<evidence type="ECO:0000313" key="2">
    <source>
        <dbReference type="Proteomes" id="UP000012045"/>
    </source>
</evidence>
<dbReference type="OrthoDB" id="10556908at2759"/>
<reference evidence="2" key="1">
    <citation type="journal article" date="2013" name="Genome Announc.">
        <title>Draft genome sequence of Botrytis cinerea BcDW1, inoculum for noble rot of grape berries.</title>
        <authorList>
            <person name="Blanco-Ulate B."/>
            <person name="Allen G."/>
            <person name="Powell A.L."/>
            <person name="Cantu D."/>
        </authorList>
    </citation>
    <scope>NUCLEOTIDE SEQUENCE [LARGE SCALE GENOMIC DNA]</scope>
    <source>
        <strain evidence="2">BcDW1</strain>
    </source>
</reference>
<organism evidence="1 2">
    <name type="scientific">Botryotinia fuckeliana (strain BcDW1)</name>
    <name type="common">Noble rot fungus</name>
    <name type="synonym">Botrytis cinerea</name>
    <dbReference type="NCBI Taxonomy" id="1290391"/>
    <lineage>
        <taxon>Eukaryota</taxon>
        <taxon>Fungi</taxon>
        <taxon>Dikarya</taxon>
        <taxon>Ascomycota</taxon>
        <taxon>Pezizomycotina</taxon>
        <taxon>Leotiomycetes</taxon>
        <taxon>Helotiales</taxon>
        <taxon>Sclerotiniaceae</taxon>
        <taxon>Botrytis</taxon>
    </lineage>
</organism>